<proteinExistence type="predicted"/>
<dbReference type="AlphaFoldDB" id="A0A7J9HN66"/>
<dbReference type="EMBL" id="JABFAD010000010">
    <property type="protein sequence ID" value="MBA0810834.1"/>
    <property type="molecule type" value="Genomic_DNA"/>
</dbReference>
<reference evidence="1 2" key="1">
    <citation type="journal article" date="2019" name="Genome Biol. Evol.">
        <title>Insights into the evolution of the New World diploid cottons (Gossypium, subgenus Houzingenia) based on genome sequencing.</title>
        <authorList>
            <person name="Grover C.E."/>
            <person name="Arick M.A. 2nd"/>
            <person name="Thrash A."/>
            <person name="Conover J.L."/>
            <person name="Sanders W.S."/>
            <person name="Peterson D.G."/>
            <person name="Frelichowski J.E."/>
            <person name="Scheffler J.A."/>
            <person name="Scheffler B.E."/>
            <person name="Wendel J.F."/>
        </authorList>
    </citation>
    <scope>NUCLEOTIDE SEQUENCE [LARGE SCALE GENOMIC DNA]</scope>
    <source>
        <strain evidence="1">0</strain>
        <tissue evidence="1">Leaf</tissue>
    </source>
</reference>
<evidence type="ECO:0000313" key="2">
    <source>
        <dbReference type="Proteomes" id="UP000593560"/>
    </source>
</evidence>
<feature type="non-terminal residue" evidence="1">
    <location>
        <position position="40"/>
    </location>
</feature>
<organism evidence="1 2">
    <name type="scientific">Gossypium harknessii</name>
    <dbReference type="NCBI Taxonomy" id="34285"/>
    <lineage>
        <taxon>Eukaryota</taxon>
        <taxon>Viridiplantae</taxon>
        <taxon>Streptophyta</taxon>
        <taxon>Embryophyta</taxon>
        <taxon>Tracheophyta</taxon>
        <taxon>Spermatophyta</taxon>
        <taxon>Magnoliopsida</taxon>
        <taxon>eudicotyledons</taxon>
        <taxon>Gunneridae</taxon>
        <taxon>Pentapetalae</taxon>
        <taxon>rosids</taxon>
        <taxon>malvids</taxon>
        <taxon>Malvales</taxon>
        <taxon>Malvaceae</taxon>
        <taxon>Malvoideae</taxon>
        <taxon>Gossypium</taxon>
    </lineage>
</organism>
<gene>
    <name evidence="1" type="ORF">Gohar_002792</name>
</gene>
<protein>
    <submittedName>
        <fullName evidence="1">Uncharacterized protein</fullName>
    </submittedName>
</protein>
<name>A0A7J9HN66_9ROSI</name>
<evidence type="ECO:0000313" key="1">
    <source>
        <dbReference type="EMBL" id="MBA0810834.1"/>
    </source>
</evidence>
<dbReference type="Proteomes" id="UP000593560">
    <property type="component" value="Unassembled WGS sequence"/>
</dbReference>
<comment type="caution">
    <text evidence="1">The sequence shown here is derived from an EMBL/GenBank/DDBJ whole genome shotgun (WGS) entry which is preliminary data.</text>
</comment>
<accession>A0A7J9HN66</accession>
<sequence length="40" mass="4390">MLDFVTPQNLGLEVLVLEQGNGLETLYKSMSALVVKGPER</sequence>
<keyword evidence="2" id="KW-1185">Reference proteome</keyword>